<dbReference type="STRING" id="684065.SAMN05421738_110133"/>
<dbReference type="Proteomes" id="UP000199149">
    <property type="component" value="Unassembled WGS sequence"/>
</dbReference>
<keyword evidence="2" id="KW-1185">Reference proteome</keyword>
<evidence type="ECO:0008006" key="3">
    <source>
        <dbReference type="Google" id="ProtNLM"/>
    </source>
</evidence>
<dbReference type="AlphaFoldDB" id="A0A1I4Y6Q6"/>
<proteinExistence type="predicted"/>
<accession>A0A1I4Y6Q6</accession>
<evidence type="ECO:0000313" key="1">
    <source>
        <dbReference type="EMBL" id="SFN33393.1"/>
    </source>
</evidence>
<protein>
    <recommendedName>
        <fullName evidence="3">Transcription elongation factor, GreA/GreB, C-term</fullName>
    </recommendedName>
</protein>
<sequence>MKAELYEVIQHKIEEKINYFNHLIEDLRASNNDTKSSMGDKYETSREMMQQEITRIQNQLNDVLIQQDIFSKLKIIDNPIVGLGSYVETSMGNFCIACSFGEIENNGKKIFILSTQTPLVKELIGKSKNDLFEINNKSFQILDVN</sequence>
<name>A0A1I4Y6Q6_9FLAO</name>
<dbReference type="EMBL" id="FOUZ01000010">
    <property type="protein sequence ID" value="SFN33393.1"/>
    <property type="molecule type" value="Genomic_DNA"/>
</dbReference>
<reference evidence="2" key="1">
    <citation type="submission" date="2016-10" db="EMBL/GenBank/DDBJ databases">
        <authorList>
            <person name="Varghese N."/>
            <person name="Submissions S."/>
        </authorList>
    </citation>
    <scope>NUCLEOTIDE SEQUENCE [LARGE SCALE GENOMIC DNA]</scope>
    <source>
        <strain evidence="2">XJ109</strain>
    </source>
</reference>
<dbReference type="OrthoDB" id="667380at2"/>
<organism evidence="1 2">
    <name type="scientific">Algoriella xinjiangensis</name>
    <dbReference type="NCBI Taxonomy" id="684065"/>
    <lineage>
        <taxon>Bacteria</taxon>
        <taxon>Pseudomonadati</taxon>
        <taxon>Bacteroidota</taxon>
        <taxon>Flavobacteriia</taxon>
        <taxon>Flavobacteriales</taxon>
        <taxon>Weeksellaceae</taxon>
        <taxon>Algoriella</taxon>
    </lineage>
</organism>
<dbReference type="RefSeq" id="WP_092908700.1">
    <property type="nucleotide sequence ID" value="NZ_FOUZ01000010.1"/>
</dbReference>
<evidence type="ECO:0000313" key="2">
    <source>
        <dbReference type="Proteomes" id="UP000199149"/>
    </source>
</evidence>
<gene>
    <name evidence="1" type="ORF">SAMN05421738_110133</name>
</gene>